<name>A0ABP8CGW5_9ACTN</name>
<comment type="caution">
    <text evidence="1">The sequence shown here is derived from an EMBL/GenBank/DDBJ whole genome shotgun (WGS) entry which is preliminary data.</text>
</comment>
<sequence length="105" mass="11724">MKKVPPSPRSKGAGGDEAERAEWLDRLHEDFPGWAFGYARYSKVPWEAQRYPFRLPPGGGVSWIETTTPERLRELVGGVLQLEAQLDAEDGARTADAVPSERCVR</sequence>
<protein>
    <submittedName>
        <fullName evidence="1">Uncharacterized protein</fullName>
    </submittedName>
</protein>
<evidence type="ECO:0000313" key="1">
    <source>
        <dbReference type="EMBL" id="GAA4238984.1"/>
    </source>
</evidence>
<dbReference type="EMBL" id="BAABAS010000020">
    <property type="protein sequence ID" value="GAA4238984.1"/>
    <property type="molecule type" value="Genomic_DNA"/>
</dbReference>
<proteinExistence type="predicted"/>
<reference evidence="2" key="1">
    <citation type="journal article" date="2019" name="Int. J. Syst. Evol. Microbiol.">
        <title>The Global Catalogue of Microorganisms (GCM) 10K type strain sequencing project: providing services to taxonomists for standard genome sequencing and annotation.</title>
        <authorList>
            <consortium name="The Broad Institute Genomics Platform"/>
            <consortium name="The Broad Institute Genome Sequencing Center for Infectious Disease"/>
            <person name="Wu L."/>
            <person name="Ma J."/>
        </authorList>
    </citation>
    <scope>NUCLEOTIDE SEQUENCE [LARGE SCALE GENOMIC DNA]</scope>
    <source>
        <strain evidence="2">JCM 17440</strain>
    </source>
</reference>
<dbReference type="RefSeq" id="WP_344902690.1">
    <property type="nucleotide sequence ID" value="NZ_BAABAS010000020.1"/>
</dbReference>
<keyword evidence="2" id="KW-1185">Reference proteome</keyword>
<gene>
    <name evidence="1" type="ORF">GCM10022254_57210</name>
</gene>
<evidence type="ECO:0000313" key="2">
    <source>
        <dbReference type="Proteomes" id="UP001501710"/>
    </source>
</evidence>
<organism evidence="1 2">
    <name type="scientific">Actinomadura meridiana</name>
    <dbReference type="NCBI Taxonomy" id="559626"/>
    <lineage>
        <taxon>Bacteria</taxon>
        <taxon>Bacillati</taxon>
        <taxon>Actinomycetota</taxon>
        <taxon>Actinomycetes</taxon>
        <taxon>Streptosporangiales</taxon>
        <taxon>Thermomonosporaceae</taxon>
        <taxon>Actinomadura</taxon>
    </lineage>
</organism>
<dbReference type="Proteomes" id="UP001501710">
    <property type="component" value="Unassembled WGS sequence"/>
</dbReference>
<accession>A0ABP8CGW5</accession>